<dbReference type="RefSeq" id="WP_109414379.1">
    <property type="nucleotide sequence ID" value="NZ_QEAS01000002.1"/>
</dbReference>
<dbReference type="SUPFAM" id="SSF54637">
    <property type="entry name" value="Thioesterase/thiol ester dehydrase-isomerase"/>
    <property type="match status" value="1"/>
</dbReference>
<dbReference type="InterPro" id="IPR029069">
    <property type="entry name" value="HotDog_dom_sf"/>
</dbReference>
<name>A0A2U2PLF9_9SPHI</name>
<evidence type="ECO:0000313" key="1">
    <source>
        <dbReference type="EMBL" id="PWG82102.1"/>
    </source>
</evidence>
<dbReference type="OrthoDB" id="9814774at2"/>
<accession>A0A2U2PLF9</accession>
<keyword evidence="2" id="KW-1185">Reference proteome</keyword>
<proteinExistence type="predicted"/>
<dbReference type="Gene3D" id="3.10.129.10">
    <property type="entry name" value="Hotdog Thioesterase"/>
    <property type="match status" value="1"/>
</dbReference>
<reference evidence="1 2" key="1">
    <citation type="submission" date="2018-04" db="EMBL/GenBank/DDBJ databases">
        <title>Pedobacter chongqingensis sp. nov., isolated from a rottenly hemp rope.</title>
        <authorList>
            <person name="Cai Y."/>
        </authorList>
    </citation>
    <scope>NUCLEOTIDE SEQUENCE [LARGE SCALE GENOMIC DNA]</scope>
    <source>
        <strain evidence="1 2">FJ4-8</strain>
    </source>
</reference>
<sequence>MRVSESTLKWVLRFYPPLLFQRIWVKRFDKGFMGVEVKICKSILNLNYNRSIFGGTIYSAADPFFAVLFYQALLKRGYKALIWQKAADIDYIKPGFSDLYFRIRLEENDLLEACEVLDTEGRFVRSFPIEIKDKHGEICARVNSVVYIRKMNNIKTEIL</sequence>
<dbReference type="Pfam" id="PF14539">
    <property type="entry name" value="DUF4442"/>
    <property type="match status" value="1"/>
</dbReference>
<dbReference type="AlphaFoldDB" id="A0A2U2PLF9"/>
<comment type="caution">
    <text evidence="1">The sequence shown here is derived from an EMBL/GenBank/DDBJ whole genome shotgun (WGS) entry which is preliminary data.</text>
</comment>
<dbReference type="InterPro" id="IPR027961">
    <property type="entry name" value="DUF4442"/>
</dbReference>
<evidence type="ECO:0000313" key="2">
    <source>
        <dbReference type="Proteomes" id="UP000245647"/>
    </source>
</evidence>
<dbReference type="Proteomes" id="UP000245647">
    <property type="component" value="Unassembled WGS sequence"/>
</dbReference>
<dbReference type="EMBL" id="QEAS01000002">
    <property type="protein sequence ID" value="PWG82102.1"/>
    <property type="molecule type" value="Genomic_DNA"/>
</dbReference>
<organism evidence="1 2">
    <name type="scientific">Pararcticibacter amylolyticus</name>
    <dbReference type="NCBI Taxonomy" id="2173175"/>
    <lineage>
        <taxon>Bacteria</taxon>
        <taxon>Pseudomonadati</taxon>
        <taxon>Bacteroidota</taxon>
        <taxon>Sphingobacteriia</taxon>
        <taxon>Sphingobacteriales</taxon>
        <taxon>Sphingobacteriaceae</taxon>
        <taxon>Pararcticibacter</taxon>
    </lineage>
</organism>
<protein>
    <submittedName>
        <fullName evidence="1">DUF4442 domain-containing protein</fullName>
    </submittedName>
</protein>
<gene>
    <name evidence="1" type="ORF">DDR33_03545</name>
</gene>